<dbReference type="RefSeq" id="WP_044185776.1">
    <property type="nucleotide sequence ID" value="NZ_JMCB01000003.1"/>
</dbReference>
<dbReference type="EMBL" id="JMCB01000003">
    <property type="protein sequence ID" value="KFE70579.1"/>
    <property type="molecule type" value="Genomic_DNA"/>
</dbReference>
<name>A0A085WSB6_9BACT</name>
<comment type="caution">
    <text evidence="2">The sequence shown here is derived from an EMBL/GenBank/DDBJ whole genome shotgun (WGS) entry which is preliminary data.</text>
</comment>
<organism evidence="2 3">
    <name type="scientific">Hyalangium minutum</name>
    <dbReference type="NCBI Taxonomy" id="394096"/>
    <lineage>
        <taxon>Bacteria</taxon>
        <taxon>Pseudomonadati</taxon>
        <taxon>Myxococcota</taxon>
        <taxon>Myxococcia</taxon>
        <taxon>Myxococcales</taxon>
        <taxon>Cystobacterineae</taxon>
        <taxon>Archangiaceae</taxon>
        <taxon>Hyalangium</taxon>
    </lineage>
</organism>
<dbReference type="STRING" id="394096.DB31_5621"/>
<feature type="domain" description="DUF6484" evidence="1">
    <location>
        <begin position="23"/>
        <end position="88"/>
    </location>
</feature>
<gene>
    <name evidence="2" type="ORF">DB31_5621</name>
</gene>
<evidence type="ECO:0000313" key="2">
    <source>
        <dbReference type="EMBL" id="KFE70579.1"/>
    </source>
</evidence>
<evidence type="ECO:0000313" key="3">
    <source>
        <dbReference type="Proteomes" id="UP000028725"/>
    </source>
</evidence>
<keyword evidence="3" id="KW-1185">Reference proteome</keyword>
<evidence type="ECO:0000259" key="1">
    <source>
        <dbReference type="Pfam" id="PF20093"/>
    </source>
</evidence>
<proteinExistence type="predicted"/>
<sequence length="169" mass="17803">MKKREAGHKSGQALEELIREPRVGSVVGVTKDGSPRVDYPGNTRGPLAARVSASIPSDVLVRAAEQHQQALLFFENGDPGLPILVTLLATPSATPLTDAVLAEPAASMPEEALVDGERVVIRGQQEVVLECGKASITLRRDGKIVLKGAEILTAASGLQRIKGGKVQIN</sequence>
<dbReference type="AlphaFoldDB" id="A0A085WSB6"/>
<accession>A0A085WSB6</accession>
<dbReference type="Proteomes" id="UP000028725">
    <property type="component" value="Unassembled WGS sequence"/>
</dbReference>
<protein>
    <recommendedName>
        <fullName evidence="1">DUF6484 domain-containing protein</fullName>
    </recommendedName>
</protein>
<dbReference type="Pfam" id="PF20093">
    <property type="entry name" value="DUF6484"/>
    <property type="match status" value="1"/>
</dbReference>
<dbReference type="InterPro" id="IPR045506">
    <property type="entry name" value="DUF6484"/>
</dbReference>
<reference evidence="2 3" key="1">
    <citation type="submission" date="2014-04" db="EMBL/GenBank/DDBJ databases">
        <title>Genome assembly of Hyalangium minutum DSM 14724.</title>
        <authorList>
            <person name="Sharma G."/>
            <person name="Subramanian S."/>
        </authorList>
    </citation>
    <scope>NUCLEOTIDE SEQUENCE [LARGE SCALE GENOMIC DNA]</scope>
    <source>
        <strain evidence="2 3">DSM 14724</strain>
    </source>
</reference>